<dbReference type="PANTHER" id="PTHR43685">
    <property type="entry name" value="GLYCOSYLTRANSFERASE"/>
    <property type="match status" value="1"/>
</dbReference>
<accession>A0ABD6FFI7</accession>
<feature type="domain" description="Glycosyltransferase 2-like" evidence="2">
    <location>
        <begin position="23"/>
        <end position="188"/>
    </location>
</feature>
<sequence>MSIQPEQQPGAAGPDAAEYPGVSVVMTVLNEERHLASAVRAVLDQDYPGELELVVALGPSTDATDAIAAELAAQDSRMRTVPNPEGATPVGLNRAIKDAKYDIIVRVDGHAVLPRDYVRTAVEVLQETGADNVGGIMHAEGTTPFEKAVACATNSWLGVGGARFHVGGEAGPAETVYLGSFRRSALERVGGFDEGMRRAQDWELNYRLRRSGGTVWFTPRMRVSYRPRSTVKALAKQYFRTGQWRREVVRRHSETVSARYLAPPLALVGMVGGTIAGVAGFWPGFVIPGGYLAGVLVGSAIVGRKLPWKSKLMLPIVCATMHTSWGAGFIFSPRNLK</sequence>
<evidence type="ECO:0000259" key="2">
    <source>
        <dbReference type="Pfam" id="PF00535"/>
    </source>
</evidence>
<dbReference type="SUPFAM" id="SSF53448">
    <property type="entry name" value="Nucleotide-diphospho-sugar transferases"/>
    <property type="match status" value="1"/>
</dbReference>
<keyword evidence="3" id="KW-0808">Transferase</keyword>
<dbReference type="PANTHER" id="PTHR43685:SF2">
    <property type="entry name" value="GLYCOSYLTRANSFERASE 2-LIKE DOMAIN-CONTAINING PROTEIN"/>
    <property type="match status" value="1"/>
</dbReference>
<feature type="transmembrane region" description="Helical" evidence="1">
    <location>
        <begin position="285"/>
        <end position="303"/>
    </location>
</feature>
<dbReference type="AlphaFoldDB" id="A0ABD6FFI7"/>
<organism evidence="3 4">
    <name type="scientific">Thermocrispum agreste</name>
    <dbReference type="NCBI Taxonomy" id="37925"/>
    <lineage>
        <taxon>Bacteria</taxon>
        <taxon>Bacillati</taxon>
        <taxon>Actinomycetota</taxon>
        <taxon>Actinomycetes</taxon>
        <taxon>Pseudonocardiales</taxon>
        <taxon>Pseudonocardiaceae</taxon>
        <taxon>Thermocrispum</taxon>
    </lineage>
</organism>
<dbReference type="Gene3D" id="3.90.550.10">
    <property type="entry name" value="Spore Coat Polysaccharide Biosynthesis Protein SpsA, Chain A"/>
    <property type="match status" value="1"/>
</dbReference>
<gene>
    <name evidence="3" type="ORF">DIU77_005430</name>
</gene>
<dbReference type="CDD" id="cd02525">
    <property type="entry name" value="Succinoglycan_BP_ExoA"/>
    <property type="match status" value="1"/>
</dbReference>
<keyword evidence="1" id="KW-1133">Transmembrane helix</keyword>
<keyword evidence="3" id="KW-0328">Glycosyltransferase</keyword>
<feature type="transmembrane region" description="Helical" evidence="1">
    <location>
        <begin position="260"/>
        <end position="279"/>
    </location>
</feature>
<dbReference type="EMBL" id="QGUI02000042">
    <property type="protein sequence ID" value="MFO7191664.1"/>
    <property type="molecule type" value="Genomic_DNA"/>
</dbReference>
<name>A0ABD6FFI7_9PSEU</name>
<keyword evidence="1" id="KW-0812">Transmembrane</keyword>
<dbReference type="InterPro" id="IPR050834">
    <property type="entry name" value="Glycosyltransf_2"/>
</dbReference>
<dbReference type="EC" id="2.4.-.-" evidence="3"/>
<dbReference type="Proteomes" id="UP000249324">
    <property type="component" value="Unassembled WGS sequence"/>
</dbReference>
<comment type="caution">
    <text evidence="3">The sequence shown here is derived from an EMBL/GenBank/DDBJ whole genome shotgun (WGS) entry which is preliminary data.</text>
</comment>
<evidence type="ECO:0000313" key="3">
    <source>
        <dbReference type="EMBL" id="MFO7191664.1"/>
    </source>
</evidence>
<evidence type="ECO:0000256" key="1">
    <source>
        <dbReference type="SAM" id="Phobius"/>
    </source>
</evidence>
<proteinExistence type="predicted"/>
<dbReference type="GO" id="GO:0016757">
    <property type="term" value="F:glycosyltransferase activity"/>
    <property type="evidence" value="ECO:0007669"/>
    <property type="project" value="UniProtKB-KW"/>
</dbReference>
<protein>
    <submittedName>
        <fullName evidence="3">Glycosyltransferase family 2 protein</fullName>
        <ecNumber evidence="3">2.4.-.-</ecNumber>
    </submittedName>
</protein>
<evidence type="ECO:0000313" key="4">
    <source>
        <dbReference type="Proteomes" id="UP000249324"/>
    </source>
</evidence>
<dbReference type="InterPro" id="IPR029044">
    <property type="entry name" value="Nucleotide-diphossugar_trans"/>
</dbReference>
<keyword evidence="1" id="KW-0472">Membrane</keyword>
<dbReference type="InterPro" id="IPR001173">
    <property type="entry name" value="Glyco_trans_2-like"/>
</dbReference>
<dbReference type="Pfam" id="PF00535">
    <property type="entry name" value="Glycos_transf_2"/>
    <property type="match status" value="1"/>
</dbReference>
<reference evidence="3 4" key="1">
    <citation type="journal article" date="2021" name="BMC Genomics">
        <title>Genome-resolved metagenome and metatranscriptome analyses of thermophilic composting reveal key bacterial players and their metabolic interactions.</title>
        <authorList>
            <person name="Braga L.P.P."/>
            <person name="Pereira R.V."/>
            <person name="Martins L.F."/>
            <person name="Moura L.M.S."/>
            <person name="Sanchez F.B."/>
            <person name="Patane J.S.L."/>
            <person name="da Silva A.M."/>
            <person name="Setubal J.C."/>
        </authorList>
    </citation>
    <scope>NUCLEOTIDE SEQUENCE [LARGE SCALE GENOMIC DNA]</scope>
    <source>
        <strain evidence="3">ZC4RG45</strain>
    </source>
</reference>